<gene>
    <name evidence="1" type="ORF">S12H4_44438</name>
</gene>
<evidence type="ECO:0000313" key="1">
    <source>
        <dbReference type="EMBL" id="GAJ15233.1"/>
    </source>
</evidence>
<feature type="non-terminal residue" evidence="1">
    <location>
        <position position="1"/>
    </location>
</feature>
<dbReference type="EMBL" id="BARW01027380">
    <property type="protein sequence ID" value="GAJ15233.1"/>
    <property type="molecule type" value="Genomic_DNA"/>
</dbReference>
<protein>
    <submittedName>
        <fullName evidence="1">Uncharacterized protein</fullName>
    </submittedName>
</protein>
<reference evidence="1" key="1">
    <citation type="journal article" date="2014" name="Front. Microbiol.">
        <title>High frequency of phylogenetically diverse reductive dehalogenase-homologous genes in deep subseafloor sedimentary metagenomes.</title>
        <authorList>
            <person name="Kawai M."/>
            <person name="Futagami T."/>
            <person name="Toyoda A."/>
            <person name="Takaki Y."/>
            <person name="Nishi S."/>
            <person name="Hori S."/>
            <person name="Arai W."/>
            <person name="Tsubouchi T."/>
            <person name="Morono Y."/>
            <person name="Uchiyama I."/>
            <person name="Ito T."/>
            <person name="Fujiyama A."/>
            <person name="Inagaki F."/>
            <person name="Takami H."/>
        </authorList>
    </citation>
    <scope>NUCLEOTIDE SEQUENCE</scope>
    <source>
        <strain evidence="1">Expedition CK06-06</strain>
    </source>
</reference>
<organism evidence="1">
    <name type="scientific">marine sediment metagenome</name>
    <dbReference type="NCBI Taxonomy" id="412755"/>
    <lineage>
        <taxon>unclassified sequences</taxon>
        <taxon>metagenomes</taxon>
        <taxon>ecological metagenomes</taxon>
    </lineage>
</organism>
<dbReference type="AlphaFoldDB" id="X1UCI0"/>
<comment type="caution">
    <text evidence="1">The sequence shown here is derived from an EMBL/GenBank/DDBJ whole genome shotgun (WGS) entry which is preliminary data.</text>
</comment>
<name>X1UCI0_9ZZZZ</name>
<accession>X1UCI0</accession>
<proteinExistence type="predicted"/>
<sequence length="76" mass="8981">AKKTKKLRFKNLFRPPTPPVKEEVTEVNLSLMKKLATTKEQEDVLERIEHETIQSVRDAWIEHFFKISKRSQCKGD</sequence>